<name>A0A8H7PER8_MORIS</name>
<dbReference type="AlphaFoldDB" id="A0A8H7PER8"/>
<dbReference type="GO" id="GO:0005524">
    <property type="term" value="F:ATP binding"/>
    <property type="evidence" value="ECO:0007669"/>
    <property type="project" value="InterPro"/>
</dbReference>
<comment type="caution">
    <text evidence="5">The sequence shown here is derived from an EMBL/GenBank/DDBJ whole genome shotgun (WGS) entry which is preliminary data.</text>
</comment>
<dbReference type="GO" id="GO:0032389">
    <property type="term" value="C:MutLalpha complex"/>
    <property type="evidence" value="ECO:0007669"/>
    <property type="project" value="TreeGrafter"/>
</dbReference>
<dbReference type="Proteomes" id="UP000654370">
    <property type="component" value="Unassembled WGS sequence"/>
</dbReference>
<keyword evidence="2" id="KW-0227">DNA damage</keyword>
<dbReference type="PANTHER" id="PTHR10073">
    <property type="entry name" value="DNA MISMATCH REPAIR PROTEIN MLH, PMS, MUTL"/>
    <property type="match status" value="1"/>
</dbReference>
<sequence>MNAIHELTKETVRFLNSGQVITDLATIVKELVENALDADADSIEVKLVDYGISAIAVKDNGCGILEADRKQMAKRFCTSKLDSFEKLSSVLSYGFRGEALNSICAVSKETQIITKTKNDAVAKLYNLDVTGSVINEKNHVASAGTMVVANKPFYNIPVRRQLAQKNGPQMASKVQDLLIAYGLIHPNVRFVLLHTQSTVGTKKKPQNWIKPAVADRLEDVKVIFGKALADMLINTSIDESPDVVLESVQEDDEGEDGDNQMEEDKLKNVLHIDAVLPMKGADYATVCRGDHIYVYVNSRPIVASKSDLKEVVSLVRQKYHLSTNQKEDVTRKTPFILLNFNLPPNQYDVNVEPSKNVVLLHQKQRVLNLLEALLDRIYLEAPEPEATSANAVETSDQNRAIPATGQERSPPPTFLEVSPEVTTHIYTGAQPAVTVVPASAQAANVRGTNENGPDNSNSSTAGQSSLAVSTTNEEVSKVLDDTLDRSGNHTSRITDSTASTSISLEDSDDDDPALVASLDATDLPSVTLPTCRRSSSSEPRISSTDRLREWQFQGGGKNIRSRESEIEHEDEDDEPLFRSPKKPRATEDNVDTPSLQPPRYQPPNSSDIAGSLPRYSISAGQTSPTTRQNGLDLLMLARQSQSRQAGLMVEHTRIDEPTQGTLTSYVERSPNKDGPAASSPMARPSAIQQPRPSTPIQNISQTPRDTRRRRQHTTLHHVENTLVETLNQHISQTVDVSQIRQKYRLHQARMTKFYRSPLGEYKISCPKHTPARTQLIQTLEQDLDIYACVYYQATIGVVVSDVAVVNTNRARAELQYKHLASTMDLSNTLADEYTEIHLSQNENQLLHTLNQVDGIVNDPRLLMNGIMVKLTQGGRGKSDTLLARFSKSIEYDDHDVHQVLQSIERGEAIAGSRPPSVIKLLKMEANRENKPLTGSDWVTLEPPAALLLAW</sequence>
<feature type="compositionally biased region" description="Polar residues" evidence="3">
    <location>
        <begin position="687"/>
        <end position="703"/>
    </location>
</feature>
<evidence type="ECO:0000256" key="2">
    <source>
        <dbReference type="ARBA" id="ARBA00022763"/>
    </source>
</evidence>
<evidence type="ECO:0000313" key="6">
    <source>
        <dbReference type="Proteomes" id="UP000654370"/>
    </source>
</evidence>
<feature type="compositionally biased region" description="Basic and acidic residues" evidence="3">
    <location>
        <begin position="474"/>
        <end position="487"/>
    </location>
</feature>
<dbReference type="NCBIfam" id="TIGR00585">
    <property type="entry name" value="mutl"/>
    <property type="match status" value="1"/>
</dbReference>
<dbReference type="Gene3D" id="3.30.565.10">
    <property type="entry name" value="Histidine kinase-like ATPase, C-terminal domain"/>
    <property type="match status" value="1"/>
</dbReference>
<organism evidence="5 6">
    <name type="scientific">Mortierella isabellina</name>
    <name type="common">Filamentous fungus</name>
    <name type="synonym">Umbelopsis isabellina</name>
    <dbReference type="NCBI Taxonomy" id="91625"/>
    <lineage>
        <taxon>Eukaryota</taxon>
        <taxon>Fungi</taxon>
        <taxon>Fungi incertae sedis</taxon>
        <taxon>Mucoromycota</taxon>
        <taxon>Mucoromycotina</taxon>
        <taxon>Umbelopsidomycetes</taxon>
        <taxon>Umbelopsidales</taxon>
        <taxon>Umbelopsidaceae</taxon>
        <taxon>Umbelopsis</taxon>
    </lineage>
</organism>
<dbReference type="GO" id="GO:0006298">
    <property type="term" value="P:mismatch repair"/>
    <property type="evidence" value="ECO:0007669"/>
    <property type="project" value="InterPro"/>
</dbReference>
<dbReference type="SUPFAM" id="SSF54211">
    <property type="entry name" value="Ribosomal protein S5 domain 2-like"/>
    <property type="match status" value="1"/>
</dbReference>
<dbReference type="InterPro" id="IPR013507">
    <property type="entry name" value="DNA_mismatch_S5_2-like"/>
</dbReference>
<dbReference type="SUPFAM" id="SSF55874">
    <property type="entry name" value="ATPase domain of HSP90 chaperone/DNA topoisomerase II/histidine kinase"/>
    <property type="match status" value="1"/>
</dbReference>
<keyword evidence="6" id="KW-1185">Reference proteome</keyword>
<accession>A0A8H7PER8</accession>
<dbReference type="PROSITE" id="PS00058">
    <property type="entry name" value="DNA_MISMATCH_REPAIR_1"/>
    <property type="match status" value="1"/>
</dbReference>
<dbReference type="Pfam" id="PF01119">
    <property type="entry name" value="DNA_mis_repair"/>
    <property type="match status" value="1"/>
</dbReference>
<dbReference type="Gene3D" id="3.30.230.10">
    <property type="match status" value="1"/>
</dbReference>
<feature type="compositionally biased region" description="Polar residues" evidence="3">
    <location>
        <begin position="387"/>
        <end position="398"/>
    </location>
</feature>
<feature type="region of interest" description="Disordered" evidence="3">
    <location>
        <begin position="445"/>
        <end position="626"/>
    </location>
</feature>
<protein>
    <recommendedName>
        <fullName evidence="4">DNA mismatch repair protein S5 domain-containing protein</fullName>
    </recommendedName>
</protein>
<dbReference type="InterPro" id="IPR038973">
    <property type="entry name" value="MutL/Mlh/Pms-like"/>
</dbReference>
<evidence type="ECO:0000256" key="3">
    <source>
        <dbReference type="SAM" id="MobiDB-lite"/>
    </source>
</evidence>
<dbReference type="InterPro" id="IPR014762">
    <property type="entry name" value="DNA_mismatch_repair_CS"/>
</dbReference>
<feature type="region of interest" description="Disordered" evidence="3">
    <location>
        <begin position="387"/>
        <end position="413"/>
    </location>
</feature>
<dbReference type="SMART" id="SM01340">
    <property type="entry name" value="DNA_mis_repair"/>
    <property type="match status" value="1"/>
</dbReference>
<evidence type="ECO:0000259" key="4">
    <source>
        <dbReference type="SMART" id="SM01340"/>
    </source>
</evidence>
<proteinExistence type="inferred from homology"/>
<reference evidence="5" key="1">
    <citation type="submission" date="2020-12" db="EMBL/GenBank/DDBJ databases">
        <title>Metabolic potential, ecology and presence of endohyphal bacteria is reflected in genomic diversity of Mucoromycotina.</title>
        <authorList>
            <person name="Muszewska A."/>
            <person name="Okrasinska A."/>
            <person name="Steczkiewicz K."/>
            <person name="Drgas O."/>
            <person name="Orlowska M."/>
            <person name="Perlinska-Lenart U."/>
            <person name="Aleksandrzak-Piekarczyk T."/>
            <person name="Szatraj K."/>
            <person name="Zielenkiewicz U."/>
            <person name="Pilsyk S."/>
            <person name="Malc E."/>
            <person name="Mieczkowski P."/>
            <person name="Kruszewska J.S."/>
            <person name="Biernat P."/>
            <person name="Pawlowska J."/>
        </authorList>
    </citation>
    <scope>NUCLEOTIDE SEQUENCE</scope>
    <source>
        <strain evidence="5">WA0000067209</strain>
    </source>
</reference>
<dbReference type="OrthoDB" id="10263226at2759"/>
<dbReference type="Pfam" id="PF13589">
    <property type="entry name" value="HATPase_c_3"/>
    <property type="match status" value="1"/>
</dbReference>
<dbReference type="GO" id="GO:0140664">
    <property type="term" value="F:ATP-dependent DNA damage sensor activity"/>
    <property type="evidence" value="ECO:0007669"/>
    <property type="project" value="InterPro"/>
</dbReference>
<evidence type="ECO:0000256" key="1">
    <source>
        <dbReference type="ARBA" id="ARBA00006082"/>
    </source>
</evidence>
<dbReference type="EMBL" id="JAEPQZ010000018">
    <property type="protein sequence ID" value="KAG2171961.1"/>
    <property type="molecule type" value="Genomic_DNA"/>
</dbReference>
<dbReference type="CDD" id="cd16926">
    <property type="entry name" value="HATPase_MutL-MLH-PMS-like"/>
    <property type="match status" value="1"/>
</dbReference>
<dbReference type="GO" id="GO:0030983">
    <property type="term" value="F:mismatched DNA binding"/>
    <property type="evidence" value="ECO:0007669"/>
    <property type="project" value="InterPro"/>
</dbReference>
<feature type="compositionally biased region" description="Low complexity" evidence="3">
    <location>
        <begin position="675"/>
        <end position="686"/>
    </location>
</feature>
<dbReference type="InterPro" id="IPR014721">
    <property type="entry name" value="Ribsml_uS5_D2-typ_fold_subgr"/>
</dbReference>
<dbReference type="InterPro" id="IPR002099">
    <property type="entry name" value="MutL/Mlh/PMS"/>
</dbReference>
<dbReference type="InterPro" id="IPR036890">
    <property type="entry name" value="HATPase_C_sf"/>
</dbReference>
<feature type="domain" description="DNA mismatch repair protein S5" evidence="4">
    <location>
        <begin position="220"/>
        <end position="379"/>
    </location>
</feature>
<dbReference type="InterPro" id="IPR020568">
    <property type="entry name" value="Ribosomal_Su5_D2-typ_SF"/>
</dbReference>
<comment type="similarity">
    <text evidence="1">Belongs to the DNA mismatch repair MutL/HexB family.</text>
</comment>
<feature type="region of interest" description="Disordered" evidence="3">
    <location>
        <begin position="653"/>
        <end position="710"/>
    </location>
</feature>
<feature type="compositionally biased region" description="Polar residues" evidence="3">
    <location>
        <begin position="488"/>
        <end position="504"/>
    </location>
</feature>
<feature type="compositionally biased region" description="Low complexity" evidence="3">
    <location>
        <begin position="532"/>
        <end position="542"/>
    </location>
</feature>
<evidence type="ECO:0000313" key="5">
    <source>
        <dbReference type="EMBL" id="KAG2171961.1"/>
    </source>
</evidence>
<dbReference type="PANTHER" id="PTHR10073:SF54">
    <property type="entry name" value="PMS1 PROTEIN HOMOLOG 1"/>
    <property type="match status" value="1"/>
</dbReference>
<dbReference type="FunFam" id="3.30.565.10:FF:000017">
    <property type="entry name" value="PMS1 homolog 1, mismatch repair system component"/>
    <property type="match status" value="1"/>
</dbReference>
<dbReference type="GO" id="GO:0016887">
    <property type="term" value="F:ATP hydrolysis activity"/>
    <property type="evidence" value="ECO:0007669"/>
    <property type="project" value="InterPro"/>
</dbReference>
<gene>
    <name evidence="5" type="ORF">INT43_001437</name>
</gene>
<feature type="compositionally biased region" description="Polar residues" evidence="3">
    <location>
        <begin position="446"/>
        <end position="473"/>
    </location>
</feature>